<dbReference type="Gene3D" id="3.90.1280.10">
    <property type="entry name" value="HSP33 redox switch-like"/>
    <property type="match status" value="1"/>
</dbReference>
<dbReference type="GO" id="GO:0051082">
    <property type="term" value="F:unfolded protein binding"/>
    <property type="evidence" value="ECO:0007669"/>
    <property type="project" value="InterPro"/>
</dbReference>
<dbReference type="SUPFAM" id="SSF64397">
    <property type="entry name" value="Hsp33 domain"/>
    <property type="match status" value="1"/>
</dbReference>
<keyword evidence="4" id="KW-0143">Chaperone</keyword>
<evidence type="ECO:0000256" key="5">
    <source>
        <dbReference type="ARBA" id="ARBA00023284"/>
    </source>
</evidence>
<keyword evidence="3" id="KW-1015">Disulfide bond</keyword>
<dbReference type="PIRSF" id="PIRSF005261">
    <property type="entry name" value="Heat_shock_Hsp33"/>
    <property type="match status" value="1"/>
</dbReference>
<dbReference type="Pfam" id="PF01430">
    <property type="entry name" value="HSP33"/>
    <property type="match status" value="1"/>
</dbReference>
<evidence type="ECO:0000256" key="2">
    <source>
        <dbReference type="ARBA" id="ARBA00022833"/>
    </source>
</evidence>
<comment type="caution">
    <text evidence="6">The sequence shown here is derived from an EMBL/GenBank/DDBJ whole genome shotgun (WGS) entry which is preliminary data.</text>
</comment>
<dbReference type="GO" id="GO:0042026">
    <property type="term" value="P:protein refolding"/>
    <property type="evidence" value="ECO:0007669"/>
    <property type="project" value="TreeGrafter"/>
</dbReference>
<dbReference type="Proteomes" id="UP000439113">
    <property type="component" value="Unassembled WGS sequence"/>
</dbReference>
<organism evidence="6 7">
    <name type="scientific">Rhodoblastus acidophilus</name>
    <name type="common">Rhodopseudomonas acidophila</name>
    <dbReference type="NCBI Taxonomy" id="1074"/>
    <lineage>
        <taxon>Bacteria</taxon>
        <taxon>Pseudomonadati</taxon>
        <taxon>Pseudomonadota</taxon>
        <taxon>Alphaproteobacteria</taxon>
        <taxon>Hyphomicrobiales</taxon>
        <taxon>Rhodoblastaceae</taxon>
        <taxon>Rhodoblastus</taxon>
    </lineage>
</organism>
<dbReference type="CDD" id="cd00498">
    <property type="entry name" value="Hsp33"/>
    <property type="match status" value="1"/>
</dbReference>
<keyword evidence="5" id="KW-0676">Redox-active center</keyword>
<dbReference type="NCBIfam" id="NF002386">
    <property type="entry name" value="PRK01402.1"/>
    <property type="match status" value="1"/>
</dbReference>
<dbReference type="InterPro" id="IPR000397">
    <property type="entry name" value="Heat_shock_Hsp33"/>
</dbReference>
<dbReference type="Gene3D" id="1.10.287.480">
    <property type="entry name" value="helix hairpin bin"/>
    <property type="match status" value="1"/>
</dbReference>
<accession>A0A6N8DRM9</accession>
<dbReference type="EMBL" id="WNKS01000014">
    <property type="protein sequence ID" value="MTV32195.1"/>
    <property type="molecule type" value="Genomic_DNA"/>
</dbReference>
<dbReference type="GO" id="GO:0005737">
    <property type="term" value="C:cytoplasm"/>
    <property type="evidence" value="ECO:0007669"/>
    <property type="project" value="InterPro"/>
</dbReference>
<protein>
    <submittedName>
        <fullName evidence="6">Hsp33 family molecular chaperone</fullName>
    </submittedName>
</protein>
<dbReference type="InterPro" id="IPR016154">
    <property type="entry name" value="Heat_shock_Hsp33_C"/>
</dbReference>
<dbReference type="AlphaFoldDB" id="A0A6N8DRM9"/>
<dbReference type="PANTHER" id="PTHR30111:SF1">
    <property type="entry name" value="33 KDA CHAPERONIN"/>
    <property type="match status" value="1"/>
</dbReference>
<dbReference type="InterPro" id="IPR016153">
    <property type="entry name" value="Heat_shock_Hsp33_N"/>
</dbReference>
<name>A0A6N8DRM9_RHOAC</name>
<evidence type="ECO:0000256" key="1">
    <source>
        <dbReference type="ARBA" id="ARBA00022490"/>
    </source>
</evidence>
<reference evidence="6 7" key="1">
    <citation type="submission" date="2019-11" db="EMBL/GenBank/DDBJ databases">
        <title>Whole-genome sequence of a Rhodoblastus acidophilus DSM 142.</title>
        <authorList>
            <person name="Kyndt J.A."/>
            <person name="Meyer T.E."/>
        </authorList>
    </citation>
    <scope>NUCLEOTIDE SEQUENCE [LARGE SCALE GENOMIC DNA]</scope>
    <source>
        <strain evidence="6 7">DSM 142</strain>
    </source>
</reference>
<gene>
    <name evidence="6" type="ORF">GJ654_14490</name>
</gene>
<evidence type="ECO:0000256" key="3">
    <source>
        <dbReference type="ARBA" id="ARBA00023157"/>
    </source>
</evidence>
<dbReference type="PANTHER" id="PTHR30111">
    <property type="entry name" value="33 KDA CHAPERONIN"/>
    <property type="match status" value="1"/>
</dbReference>
<keyword evidence="2" id="KW-0862">Zinc</keyword>
<evidence type="ECO:0000256" key="4">
    <source>
        <dbReference type="ARBA" id="ARBA00023186"/>
    </source>
</evidence>
<dbReference type="Gene3D" id="3.55.30.10">
    <property type="entry name" value="Hsp33 domain"/>
    <property type="match status" value="1"/>
</dbReference>
<sequence length="315" mass="34717">MADVFSSGDDAVLPFAVEALDMRGRIARLGPALDTILTRHAYPAPVAQLLGEAAALCVLLGTTLKDEGRFQLQTRTDGVVDLLVVDFDAPDRLRAFARFDARKLAELAAGDREHLLGRGHLAFTIEQGGENARYQGIAPVEAGSLDQAALSYFTQSEQIPSFVRLAVGQVVTPQGSQWRAGGILTQFLPHSPERQRMADFHPGDAPEGHVVPEFSEDDAWTEARLLAATVEDHELLDPGLSSADLAWRLFNERGVKVFTPRPLREACRCSDARIEEMLRNFSQAERDDMVHDGRITVTCEFCSTKRVYDPGDFRV</sequence>
<evidence type="ECO:0000313" key="7">
    <source>
        <dbReference type="Proteomes" id="UP000439113"/>
    </source>
</evidence>
<proteinExistence type="predicted"/>
<dbReference type="OrthoDB" id="9793753at2"/>
<keyword evidence="1" id="KW-0963">Cytoplasm</keyword>
<dbReference type="SUPFAM" id="SSF118352">
    <property type="entry name" value="HSP33 redox switch-like"/>
    <property type="match status" value="1"/>
</dbReference>
<dbReference type="GO" id="GO:0044183">
    <property type="term" value="F:protein folding chaperone"/>
    <property type="evidence" value="ECO:0007669"/>
    <property type="project" value="TreeGrafter"/>
</dbReference>
<dbReference type="InterPro" id="IPR023212">
    <property type="entry name" value="Hsp33_helix_hairpin_bin_dom_sf"/>
</dbReference>
<evidence type="ECO:0000313" key="6">
    <source>
        <dbReference type="EMBL" id="MTV32195.1"/>
    </source>
</evidence>
<dbReference type="RefSeq" id="WP_155446884.1">
    <property type="nucleotide sequence ID" value="NZ_JAOQNR010000011.1"/>
</dbReference>